<gene>
    <name evidence="7" type="ORF">FSB_LOCUS4421</name>
</gene>
<organism evidence="7">
    <name type="scientific">Fagus sylvatica</name>
    <name type="common">Beechnut</name>
    <dbReference type="NCBI Taxonomy" id="28930"/>
    <lineage>
        <taxon>Eukaryota</taxon>
        <taxon>Viridiplantae</taxon>
        <taxon>Streptophyta</taxon>
        <taxon>Embryophyta</taxon>
        <taxon>Tracheophyta</taxon>
        <taxon>Spermatophyta</taxon>
        <taxon>Magnoliopsida</taxon>
        <taxon>eudicotyledons</taxon>
        <taxon>Gunneridae</taxon>
        <taxon>Pentapetalae</taxon>
        <taxon>rosids</taxon>
        <taxon>fabids</taxon>
        <taxon>Fagales</taxon>
        <taxon>Fagaceae</taxon>
        <taxon>Fagus</taxon>
    </lineage>
</organism>
<keyword evidence="5" id="KW-0539">Nucleus</keyword>
<dbReference type="InterPro" id="IPR036638">
    <property type="entry name" value="HLH_DNA-bd_sf"/>
</dbReference>
<dbReference type="InterPro" id="IPR045847">
    <property type="entry name" value="AIG1-like"/>
</dbReference>
<dbReference type="AlphaFoldDB" id="A0A2N9EPK3"/>
<dbReference type="GO" id="GO:0003700">
    <property type="term" value="F:DNA-binding transcription factor activity"/>
    <property type="evidence" value="ECO:0007669"/>
    <property type="project" value="InterPro"/>
</dbReference>
<dbReference type="PROSITE" id="PS50888">
    <property type="entry name" value="BHLH"/>
    <property type="match status" value="1"/>
</dbReference>
<keyword evidence="3" id="KW-0238">DNA-binding</keyword>
<feature type="domain" description="BHLH" evidence="6">
    <location>
        <begin position="57"/>
        <end position="106"/>
    </location>
</feature>
<dbReference type="SUPFAM" id="SSF47459">
    <property type="entry name" value="HLH, helix-loop-helix DNA-binding domain"/>
    <property type="match status" value="1"/>
</dbReference>
<dbReference type="SUPFAM" id="SSF55021">
    <property type="entry name" value="ACT-like"/>
    <property type="match status" value="1"/>
</dbReference>
<reference evidence="7" key="1">
    <citation type="submission" date="2018-02" db="EMBL/GenBank/DDBJ databases">
        <authorList>
            <person name="Cohen D.B."/>
            <person name="Kent A.D."/>
        </authorList>
    </citation>
    <scope>NUCLEOTIDE SEQUENCE</scope>
</reference>
<evidence type="ECO:0000313" key="7">
    <source>
        <dbReference type="EMBL" id="SPC76539.1"/>
    </source>
</evidence>
<dbReference type="PANTHER" id="PTHR45844:SF17">
    <property type="entry name" value="TRANSCRIPTION FACTOR BHLH131"/>
    <property type="match status" value="1"/>
</dbReference>
<dbReference type="SMART" id="SM00353">
    <property type="entry name" value="HLH"/>
    <property type="match status" value="1"/>
</dbReference>
<dbReference type="Gene3D" id="4.10.280.10">
    <property type="entry name" value="Helix-loop-helix DNA-binding domain"/>
    <property type="match status" value="1"/>
</dbReference>
<dbReference type="Pfam" id="PF00010">
    <property type="entry name" value="HLH"/>
    <property type="match status" value="1"/>
</dbReference>
<keyword evidence="4" id="KW-0804">Transcription</keyword>
<dbReference type="GO" id="GO:0046983">
    <property type="term" value="F:protein dimerization activity"/>
    <property type="evidence" value="ECO:0007669"/>
    <property type="project" value="InterPro"/>
</dbReference>
<keyword evidence="2" id="KW-0805">Transcription regulation</keyword>
<accession>A0A2N9EPK3</accession>
<evidence type="ECO:0000256" key="3">
    <source>
        <dbReference type="ARBA" id="ARBA00023125"/>
    </source>
</evidence>
<dbReference type="EMBL" id="OIVN01000224">
    <property type="protein sequence ID" value="SPC76539.1"/>
    <property type="molecule type" value="Genomic_DNA"/>
</dbReference>
<sequence length="228" mass="25781">MVLLRQLERDMQQFQRYYKSGTCTIQNSLARGLTSTNTINHKFSFSKPKSKFESKQLAAKKHSEAERRRRMRINGQYATLRDVLPNLVKMDKATVLAETVRQVRELRKTVSDLEAVCRGSSSTKDCVFPGEANRLSLENCDNHQGLVKVTFSCEDRPGLISAVARTLRSMKGRVVKFEMVTLGGRTKNVLWVRGLSGGNEGIVMLRRALKVVIDRPILPGFSKKSYLT</sequence>
<dbReference type="CDD" id="cd04873">
    <property type="entry name" value="ACT_UUR-ACR-like"/>
    <property type="match status" value="1"/>
</dbReference>
<dbReference type="InterPro" id="IPR045865">
    <property type="entry name" value="ACT-like_dom_sf"/>
</dbReference>
<evidence type="ECO:0000256" key="5">
    <source>
        <dbReference type="ARBA" id="ARBA00023242"/>
    </source>
</evidence>
<evidence type="ECO:0000256" key="2">
    <source>
        <dbReference type="ARBA" id="ARBA00023015"/>
    </source>
</evidence>
<name>A0A2N9EPK3_FAGSY</name>
<proteinExistence type="predicted"/>
<evidence type="ECO:0000259" key="6">
    <source>
        <dbReference type="PROSITE" id="PS50888"/>
    </source>
</evidence>
<dbReference type="InterPro" id="IPR011598">
    <property type="entry name" value="bHLH_dom"/>
</dbReference>
<dbReference type="GO" id="GO:0005634">
    <property type="term" value="C:nucleus"/>
    <property type="evidence" value="ECO:0007669"/>
    <property type="project" value="UniProtKB-SubCell"/>
</dbReference>
<dbReference type="GO" id="GO:0003677">
    <property type="term" value="F:DNA binding"/>
    <property type="evidence" value="ECO:0007669"/>
    <property type="project" value="UniProtKB-KW"/>
</dbReference>
<evidence type="ECO:0000256" key="4">
    <source>
        <dbReference type="ARBA" id="ARBA00023163"/>
    </source>
</evidence>
<dbReference type="Gene3D" id="3.30.70.260">
    <property type="match status" value="1"/>
</dbReference>
<protein>
    <recommendedName>
        <fullName evidence="6">BHLH domain-containing protein</fullName>
    </recommendedName>
</protein>
<comment type="subcellular location">
    <subcellularLocation>
        <location evidence="1">Nucleus</location>
    </subcellularLocation>
</comment>
<dbReference type="PANTHER" id="PTHR45844">
    <property type="entry name" value="TRANSCRIPTION FACTOR BHLH30"/>
    <property type="match status" value="1"/>
</dbReference>
<evidence type="ECO:0000256" key="1">
    <source>
        <dbReference type="ARBA" id="ARBA00004123"/>
    </source>
</evidence>